<reference evidence="7 8" key="1">
    <citation type="journal article" date="2017" name="Mol. Biol. Evol.">
        <title>The 4-celled Tetrabaena socialis nuclear genome reveals the essential components for genetic control of cell number at the origin of multicellularity in the volvocine lineage.</title>
        <authorList>
            <person name="Featherston J."/>
            <person name="Arakaki Y."/>
            <person name="Hanschen E.R."/>
            <person name="Ferris P.J."/>
            <person name="Michod R.E."/>
            <person name="Olson B.J.S.C."/>
            <person name="Nozaki H."/>
            <person name="Durand P.M."/>
        </authorList>
    </citation>
    <scope>NUCLEOTIDE SEQUENCE [LARGE SCALE GENOMIC DNA]</scope>
    <source>
        <strain evidence="7 8">NIES-571</strain>
    </source>
</reference>
<keyword evidence="4" id="KW-1133">Transmembrane helix</keyword>
<name>A0A2J7ZVI3_9CHLO</name>
<evidence type="ECO:0000256" key="3">
    <source>
        <dbReference type="ARBA" id="ARBA00022692"/>
    </source>
</evidence>
<proteinExistence type="inferred from homology"/>
<protein>
    <submittedName>
        <fullName evidence="7">Uncharacterized protein</fullName>
    </submittedName>
</protein>
<gene>
    <name evidence="7" type="ORF">TSOC_009558</name>
</gene>
<comment type="subcellular location">
    <subcellularLocation>
        <location evidence="1">Membrane</location>
        <topology evidence="1">Multi-pass membrane protein</topology>
    </subcellularLocation>
</comment>
<evidence type="ECO:0000256" key="5">
    <source>
        <dbReference type="ARBA" id="ARBA00023136"/>
    </source>
</evidence>
<keyword evidence="3" id="KW-0812">Transmembrane</keyword>
<comment type="caution">
    <text evidence="7">The sequence shown here is derived from an EMBL/GenBank/DDBJ whole genome shotgun (WGS) entry which is preliminary data.</text>
</comment>
<dbReference type="Proteomes" id="UP000236333">
    <property type="component" value="Unassembled WGS sequence"/>
</dbReference>
<comment type="similarity">
    <text evidence="2">Belongs to the OXA1/ALB3/YidC (TC 2.A.9.2) family.</text>
</comment>
<evidence type="ECO:0000256" key="2">
    <source>
        <dbReference type="ARBA" id="ARBA00010583"/>
    </source>
</evidence>
<sequence length="510" mass="50737">MPTGKVRVGLQAETGRPLFAALSGGRIALERSFQSAGGAAAFGFADAANRHYSNSAEAAASPTGSDDNALLGVADGPGCAAPADSGHALPSPAASSAASSSHAPDPSPTGHHAPDHLASSAHSPWPSSHGLDPSNGALDLAPPCPVAYATLEDSIALFLSPPQLGAQLWEGVHSATGLPWWAAIPAGTLAVRAALLPLSLRAYAASSNIALLHSAVGLARRASEAVSAGGSGSGAASASEGGEGGVTAGNSVGSSIEGGSSGEAAAGDKAAAGGSGGGGAGNVQPLGRVALVRGVLAQLRAARGAPGFGWYLGNAAVQASLALALTLALRRMSDSLWPGLTAEGLLYFTDLTAPPVYLHTLSTPFGTAGAILPLALVLLYVSAVDKSAGGSSPGISTALKLLALPLYCAALLQPHAVLLYWTSHAATQLGMYAAAERLPALRRAAGAPEMLMRREVDSQEPPLDEVLLGLAESYGNAGNTTAARACLEAVLARQPGHKAADERLQRLPPA</sequence>
<accession>A0A2J7ZVI3</accession>
<dbReference type="GO" id="GO:0072598">
    <property type="term" value="P:protein localization to chloroplast"/>
    <property type="evidence" value="ECO:0007669"/>
    <property type="project" value="TreeGrafter"/>
</dbReference>
<dbReference type="AlphaFoldDB" id="A0A2J7ZVI3"/>
<evidence type="ECO:0000256" key="6">
    <source>
        <dbReference type="SAM" id="MobiDB-lite"/>
    </source>
</evidence>
<feature type="compositionally biased region" description="Low complexity" evidence="6">
    <location>
        <begin position="229"/>
        <end position="240"/>
    </location>
</feature>
<dbReference type="PANTHER" id="PTHR12428:SF14">
    <property type="entry name" value="ALBINO3-LIKE PROTEIN 1, CHLOROPLASTIC"/>
    <property type="match status" value="1"/>
</dbReference>
<feature type="region of interest" description="Disordered" evidence="6">
    <location>
        <begin position="229"/>
        <end position="277"/>
    </location>
</feature>
<dbReference type="EMBL" id="PGGS01000403">
    <property type="protein sequence ID" value="PNH04291.1"/>
    <property type="molecule type" value="Genomic_DNA"/>
</dbReference>
<feature type="compositionally biased region" description="Low complexity" evidence="6">
    <location>
        <begin position="118"/>
        <end position="129"/>
    </location>
</feature>
<feature type="region of interest" description="Disordered" evidence="6">
    <location>
        <begin position="81"/>
        <end position="136"/>
    </location>
</feature>
<dbReference type="OrthoDB" id="2148490at2759"/>
<keyword evidence="5" id="KW-0472">Membrane</keyword>
<dbReference type="PANTHER" id="PTHR12428">
    <property type="entry name" value="OXA1"/>
    <property type="match status" value="1"/>
</dbReference>
<feature type="compositionally biased region" description="Low complexity" evidence="6">
    <location>
        <begin position="248"/>
        <end position="272"/>
    </location>
</feature>
<dbReference type="GO" id="GO:0009535">
    <property type="term" value="C:chloroplast thylakoid membrane"/>
    <property type="evidence" value="ECO:0007669"/>
    <property type="project" value="TreeGrafter"/>
</dbReference>
<organism evidence="7 8">
    <name type="scientific">Tetrabaena socialis</name>
    <dbReference type="NCBI Taxonomy" id="47790"/>
    <lineage>
        <taxon>Eukaryota</taxon>
        <taxon>Viridiplantae</taxon>
        <taxon>Chlorophyta</taxon>
        <taxon>core chlorophytes</taxon>
        <taxon>Chlorophyceae</taxon>
        <taxon>CS clade</taxon>
        <taxon>Chlamydomonadales</taxon>
        <taxon>Tetrabaenaceae</taxon>
        <taxon>Tetrabaena</taxon>
    </lineage>
</organism>
<evidence type="ECO:0000313" key="8">
    <source>
        <dbReference type="Proteomes" id="UP000236333"/>
    </source>
</evidence>
<evidence type="ECO:0000256" key="4">
    <source>
        <dbReference type="ARBA" id="ARBA00022989"/>
    </source>
</evidence>
<evidence type="ECO:0000313" key="7">
    <source>
        <dbReference type="EMBL" id="PNH04291.1"/>
    </source>
</evidence>
<dbReference type="InterPro" id="IPR001708">
    <property type="entry name" value="YidC/ALB3/OXA1/COX18"/>
</dbReference>
<dbReference type="GO" id="GO:0051205">
    <property type="term" value="P:protein insertion into membrane"/>
    <property type="evidence" value="ECO:0007669"/>
    <property type="project" value="TreeGrafter"/>
</dbReference>
<evidence type="ECO:0000256" key="1">
    <source>
        <dbReference type="ARBA" id="ARBA00004141"/>
    </source>
</evidence>
<keyword evidence="8" id="KW-1185">Reference proteome</keyword>
<feature type="compositionally biased region" description="Low complexity" evidence="6">
    <location>
        <begin position="90"/>
        <end position="104"/>
    </location>
</feature>
<dbReference type="GO" id="GO:0010027">
    <property type="term" value="P:thylakoid membrane organization"/>
    <property type="evidence" value="ECO:0007669"/>
    <property type="project" value="TreeGrafter"/>
</dbReference>
<dbReference type="GO" id="GO:0032977">
    <property type="term" value="F:membrane insertase activity"/>
    <property type="evidence" value="ECO:0007669"/>
    <property type="project" value="InterPro"/>
</dbReference>